<dbReference type="PANTHER" id="PTHR16076:SF8">
    <property type="entry name" value="CYTOSKELETON-ASSOCIATED PROTEIN 2"/>
    <property type="match status" value="1"/>
</dbReference>
<feature type="compositionally biased region" description="Basic and acidic residues" evidence="6">
    <location>
        <begin position="18"/>
        <end position="27"/>
    </location>
</feature>
<dbReference type="InterPro" id="IPR029197">
    <property type="entry name" value="CKAP2_C"/>
</dbReference>
<feature type="region of interest" description="Disordered" evidence="6">
    <location>
        <begin position="508"/>
        <end position="538"/>
    </location>
</feature>
<comment type="similarity">
    <text evidence="2">Belongs to the CKAP2 family.</text>
</comment>
<feature type="region of interest" description="Disordered" evidence="6">
    <location>
        <begin position="285"/>
        <end position="305"/>
    </location>
</feature>
<proteinExistence type="inferred from homology"/>
<dbReference type="GO" id="GO:0015630">
    <property type="term" value="C:microtubule cytoskeleton"/>
    <property type="evidence" value="ECO:0007669"/>
    <property type="project" value="TreeGrafter"/>
</dbReference>
<dbReference type="InterPro" id="IPR026165">
    <property type="entry name" value="CKAP2_fam"/>
</dbReference>
<accession>A0A9D4C5J7</accession>
<dbReference type="OrthoDB" id="6288182at2759"/>
<feature type="region of interest" description="Disordered" evidence="6">
    <location>
        <begin position="18"/>
        <end position="123"/>
    </location>
</feature>
<evidence type="ECO:0000313" key="9">
    <source>
        <dbReference type="Proteomes" id="UP000828390"/>
    </source>
</evidence>
<gene>
    <name evidence="8" type="ORF">DPMN_060618</name>
</gene>
<feature type="domain" description="Cytoskeleton-associated protein 2 C-terminal" evidence="7">
    <location>
        <begin position="363"/>
        <end position="488"/>
    </location>
</feature>
<dbReference type="PANTHER" id="PTHR16076">
    <property type="entry name" value="CYTOSKELETON ASSOCIATED PROTEIN 2-RELATED"/>
    <property type="match status" value="1"/>
</dbReference>
<evidence type="ECO:0000256" key="3">
    <source>
        <dbReference type="ARBA" id="ARBA00022490"/>
    </source>
</evidence>
<keyword evidence="5" id="KW-0206">Cytoskeleton</keyword>
<reference evidence="8" key="1">
    <citation type="journal article" date="2019" name="bioRxiv">
        <title>The Genome of the Zebra Mussel, Dreissena polymorpha: A Resource for Invasive Species Research.</title>
        <authorList>
            <person name="McCartney M.A."/>
            <person name="Auch B."/>
            <person name="Kono T."/>
            <person name="Mallez S."/>
            <person name="Zhang Y."/>
            <person name="Obille A."/>
            <person name="Becker A."/>
            <person name="Abrahante J.E."/>
            <person name="Garbe J."/>
            <person name="Badalamenti J.P."/>
            <person name="Herman A."/>
            <person name="Mangelson H."/>
            <person name="Liachko I."/>
            <person name="Sullivan S."/>
            <person name="Sone E.D."/>
            <person name="Koren S."/>
            <person name="Silverstein K.A.T."/>
            <person name="Beckman K.B."/>
            <person name="Gohl D.M."/>
        </authorList>
    </citation>
    <scope>NUCLEOTIDE SEQUENCE</scope>
    <source>
        <strain evidence="8">Duluth1</strain>
        <tissue evidence="8">Whole animal</tissue>
    </source>
</reference>
<feature type="compositionally biased region" description="Basic and acidic residues" evidence="6">
    <location>
        <begin position="176"/>
        <end position="186"/>
    </location>
</feature>
<feature type="compositionally biased region" description="Polar residues" evidence="6">
    <location>
        <begin position="285"/>
        <end position="296"/>
    </location>
</feature>
<comment type="caution">
    <text evidence="8">The sequence shown here is derived from an EMBL/GenBank/DDBJ whole genome shotgun (WGS) entry which is preliminary data.</text>
</comment>
<evidence type="ECO:0000256" key="2">
    <source>
        <dbReference type="ARBA" id="ARBA00009468"/>
    </source>
</evidence>
<feature type="compositionally biased region" description="Basic and acidic residues" evidence="6">
    <location>
        <begin position="54"/>
        <end position="103"/>
    </location>
</feature>
<protein>
    <recommendedName>
        <fullName evidence="7">Cytoskeleton-associated protein 2 C-terminal domain-containing protein</fullName>
    </recommendedName>
</protein>
<sequence>MEKTKESYILRLEKWKEEKQKQKENRQKTLQNRLPGKKELPVKRTGHTVSQPLTDKRKSGVEPLSEKKDVKKVTGRKNSDSTKVLMEKLAKWKAEKGRSDVKPSTKKPVVGSHMGDAEGKSDRKLVQVKSRLFDYQNKQRLATTSTEEGHRTAVTSKDCLPWKARATEHTGSNEGKLTERNKRKASDTLQNANKRRHSEAPKILKPVKPGILKRKSCIGSFDFTDDAEKKSAAKNVQELEEDPSSIRRLSYTVTPAKDNVVEEELPGTEDQLSPVIPEVHSRNVRFQTPPNSTSVEDSVKHRKTPGVVTDKREALNHWLKSKNRTPSKFRHLMCFHGDQGHEEKTSDPLTKSSLSVEELAAQMDVMAREKQMAEMTAQMNSMLDECMVLFDAGCPPEGIIPWLNDIYQKIPMAKTSARYYVCKATVIKHSLDLDAVLEVFADATINNAQPKEDIAQCLTTTLKYVTEAKVKEAARKGRSRRRSQVQEENVFESSKVVYTVSEVTPFSEGKRRHKPECPTPCQAVTPVRRSTRRSLQNVPDSLKDKKANFSSLEEIDNADNFIFQPNLALATILASNDIDE</sequence>
<keyword evidence="4" id="KW-0597">Phosphoprotein</keyword>
<dbReference type="EMBL" id="JAIWYP010000013">
    <property type="protein sequence ID" value="KAH3717822.1"/>
    <property type="molecule type" value="Genomic_DNA"/>
</dbReference>
<dbReference type="Proteomes" id="UP000828390">
    <property type="component" value="Unassembled WGS sequence"/>
</dbReference>
<name>A0A9D4C5J7_DREPO</name>
<evidence type="ECO:0000256" key="6">
    <source>
        <dbReference type="SAM" id="MobiDB-lite"/>
    </source>
</evidence>
<evidence type="ECO:0000313" key="8">
    <source>
        <dbReference type="EMBL" id="KAH3717822.1"/>
    </source>
</evidence>
<evidence type="ECO:0000256" key="1">
    <source>
        <dbReference type="ARBA" id="ARBA00004245"/>
    </source>
</evidence>
<dbReference type="AlphaFoldDB" id="A0A9D4C5J7"/>
<keyword evidence="9" id="KW-1185">Reference proteome</keyword>
<evidence type="ECO:0000256" key="4">
    <source>
        <dbReference type="ARBA" id="ARBA00022553"/>
    </source>
</evidence>
<organism evidence="8 9">
    <name type="scientific">Dreissena polymorpha</name>
    <name type="common">Zebra mussel</name>
    <name type="synonym">Mytilus polymorpha</name>
    <dbReference type="NCBI Taxonomy" id="45954"/>
    <lineage>
        <taxon>Eukaryota</taxon>
        <taxon>Metazoa</taxon>
        <taxon>Spiralia</taxon>
        <taxon>Lophotrochozoa</taxon>
        <taxon>Mollusca</taxon>
        <taxon>Bivalvia</taxon>
        <taxon>Autobranchia</taxon>
        <taxon>Heteroconchia</taxon>
        <taxon>Euheterodonta</taxon>
        <taxon>Imparidentia</taxon>
        <taxon>Neoheterodontei</taxon>
        <taxon>Myida</taxon>
        <taxon>Dreissenoidea</taxon>
        <taxon>Dreissenidae</taxon>
        <taxon>Dreissena</taxon>
    </lineage>
</organism>
<evidence type="ECO:0000256" key="5">
    <source>
        <dbReference type="ARBA" id="ARBA00023212"/>
    </source>
</evidence>
<reference evidence="8" key="2">
    <citation type="submission" date="2020-11" db="EMBL/GenBank/DDBJ databases">
        <authorList>
            <person name="McCartney M.A."/>
            <person name="Auch B."/>
            <person name="Kono T."/>
            <person name="Mallez S."/>
            <person name="Becker A."/>
            <person name="Gohl D.M."/>
            <person name="Silverstein K.A.T."/>
            <person name="Koren S."/>
            <person name="Bechman K.B."/>
            <person name="Herman A."/>
            <person name="Abrahante J.E."/>
            <person name="Garbe J."/>
        </authorList>
    </citation>
    <scope>NUCLEOTIDE SEQUENCE</scope>
    <source>
        <strain evidence="8">Duluth1</strain>
        <tissue evidence="8">Whole animal</tissue>
    </source>
</reference>
<feature type="region of interest" description="Disordered" evidence="6">
    <location>
        <begin position="165"/>
        <end position="207"/>
    </location>
</feature>
<dbReference type="Pfam" id="PF15297">
    <property type="entry name" value="CKAP2_C"/>
    <property type="match status" value="1"/>
</dbReference>
<evidence type="ECO:0000259" key="7">
    <source>
        <dbReference type="Pfam" id="PF15297"/>
    </source>
</evidence>
<comment type="subcellular location">
    <subcellularLocation>
        <location evidence="1">Cytoplasm</location>
        <location evidence="1">Cytoskeleton</location>
    </subcellularLocation>
</comment>
<keyword evidence="3" id="KW-0963">Cytoplasm</keyword>
<dbReference type="GO" id="GO:0007026">
    <property type="term" value="P:negative regulation of microtubule depolymerization"/>
    <property type="evidence" value="ECO:0007669"/>
    <property type="project" value="TreeGrafter"/>
</dbReference>